<gene>
    <name evidence="2" type="ORF">RNB18_35685</name>
</gene>
<dbReference type="InterPro" id="IPR036271">
    <property type="entry name" value="Tet_transcr_reg_TetR-rel_C_sf"/>
</dbReference>
<reference evidence="3" key="1">
    <citation type="submission" date="2023-07" db="EMBL/GenBank/DDBJ databases">
        <title>30 novel species of actinomycetes from the DSMZ collection.</title>
        <authorList>
            <person name="Nouioui I."/>
        </authorList>
    </citation>
    <scope>NUCLEOTIDE SEQUENCE [LARGE SCALE GENOMIC DNA]</scope>
    <source>
        <strain evidence="3">DSM 41640</strain>
    </source>
</reference>
<evidence type="ECO:0000313" key="3">
    <source>
        <dbReference type="Proteomes" id="UP001183824"/>
    </source>
</evidence>
<accession>A0ABU2VIN4</accession>
<feature type="region of interest" description="Disordered" evidence="1">
    <location>
        <begin position="153"/>
        <end position="172"/>
    </location>
</feature>
<dbReference type="Proteomes" id="UP001183824">
    <property type="component" value="Unassembled WGS sequence"/>
</dbReference>
<keyword evidence="3" id="KW-1185">Reference proteome</keyword>
<organism evidence="2 3">
    <name type="scientific">Streptomyces doebereineriae</name>
    <dbReference type="NCBI Taxonomy" id="3075528"/>
    <lineage>
        <taxon>Bacteria</taxon>
        <taxon>Bacillati</taxon>
        <taxon>Actinomycetota</taxon>
        <taxon>Actinomycetes</taxon>
        <taxon>Kitasatosporales</taxon>
        <taxon>Streptomycetaceae</taxon>
        <taxon>Streptomyces</taxon>
    </lineage>
</organism>
<dbReference type="EMBL" id="JAVREZ010000015">
    <property type="protein sequence ID" value="MDT0485441.1"/>
    <property type="molecule type" value="Genomic_DNA"/>
</dbReference>
<evidence type="ECO:0000313" key="2">
    <source>
        <dbReference type="EMBL" id="MDT0485441.1"/>
    </source>
</evidence>
<comment type="caution">
    <text evidence="2">The sequence shown here is derived from an EMBL/GenBank/DDBJ whole genome shotgun (WGS) entry which is preliminary data.</text>
</comment>
<sequence length="172" mass="18900">MTKGAVYFHFTNKEAIAVAVSEEYFARLAAQSAGVKRLKLPPLQATVKLLNRVAVALRDDNLFQAAVRLHLDRHLIDNGLPTRPFADFIAHCEELLTEAKRLGQLHGDASQESLARVLVASFFGAQHTSWALNDRTDIVDRVQETIDAIPPLHQCSGSARADNAPAHQDARA</sequence>
<dbReference type="RefSeq" id="WP_311718211.1">
    <property type="nucleotide sequence ID" value="NZ_JAVREZ010000015.1"/>
</dbReference>
<evidence type="ECO:0000256" key="1">
    <source>
        <dbReference type="SAM" id="MobiDB-lite"/>
    </source>
</evidence>
<dbReference type="SUPFAM" id="SSF48498">
    <property type="entry name" value="Tetracyclin repressor-like, C-terminal domain"/>
    <property type="match status" value="1"/>
</dbReference>
<protein>
    <submittedName>
        <fullName evidence="2">TetR/AcrR family transcriptional regulator</fullName>
    </submittedName>
</protein>
<proteinExistence type="predicted"/>
<dbReference type="Gene3D" id="1.10.357.10">
    <property type="entry name" value="Tetracycline Repressor, domain 2"/>
    <property type="match status" value="1"/>
</dbReference>
<name>A0ABU2VIN4_9ACTN</name>